<organism evidence="1 2">
    <name type="scientific">Marinobacterium lacunae</name>
    <dbReference type="NCBI Taxonomy" id="1232683"/>
    <lineage>
        <taxon>Bacteria</taxon>
        <taxon>Pseudomonadati</taxon>
        <taxon>Pseudomonadota</taxon>
        <taxon>Gammaproteobacteria</taxon>
        <taxon>Oceanospirillales</taxon>
        <taxon>Oceanospirillaceae</taxon>
        <taxon>Marinobacterium</taxon>
    </lineage>
</organism>
<reference evidence="1 2" key="1">
    <citation type="submission" date="2014-04" db="EMBL/GenBank/DDBJ databases">
        <title>Marinobacterium kochiensis sp. nov., isolated from sediment sample collected from Kochi backwaters in Kerala, India.</title>
        <authorList>
            <person name="Singh A."/>
            <person name="Pinnaka A.K."/>
        </authorList>
    </citation>
    <scope>NUCLEOTIDE SEQUENCE [LARGE SCALE GENOMIC DNA]</scope>
    <source>
        <strain evidence="1 2">AK27</strain>
    </source>
</reference>
<name>A0A081FW28_9GAMM</name>
<dbReference type="EMBL" id="JMQN01000047">
    <property type="protein sequence ID" value="KEA62733.1"/>
    <property type="molecule type" value="Genomic_DNA"/>
</dbReference>
<gene>
    <name evidence="1" type="ORF">ADIMK_3205</name>
</gene>
<sequence length="44" mass="4964">MASVAPDTSLNNTDIHRGFIHSQEAFLIQIEPIHSGYGYLMKME</sequence>
<dbReference type="AlphaFoldDB" id="A0A081FW28"/>
<evidence type="ECO:0000313" key="1">
    <source>
        <dbReference type="EMBL" id="KEA62733.1"/>
    </source>
</evidence>
<dbReference type="Proteomes" id="UP000028252">
    <property type="component" value="Unassembled WGS sequence"/>
</dbReference>
<accession>A0A081FW28</accession>
<dbReference type="PATRIC" id="fig|1232683.4.peg.3155"/>
<proteinExistence type="predicted"/>
<comment type="caution">
    <text evidence="1">The sequence shown here is derived from an EMBL/GenBank/DDBJ whole genome shotgun (WGS) entry which is preliminary data.</text>
</comment>
<evidence type="ECO:0000313" key="2">
    <source>
        <dbReference type="Proteomes" id="UP000028252"/>
    </source>
</evidence>
<keyword evidence="2" id="KW-1185">Reference proteome</keyword>
<protein>
    <submittedName>
        <fullName evidence="1">Uncharacterized protein</fullName>
    </submittedName>
</protein>